<sequence length="352" mass="36756">MSSSRDGEAAGAPVRRRPRLLRWGLPRDAAAGQHVAGFFVATVVTVLLTRGLLAAAGYPQVGGNGLHIAHVLWGGVLMALAFVLLLSFAGPVVRPLGALVGGVGFGLFVDEIGKFVTSDSNYFYEPTAALIYGVVVALLLVGEALQGRTAPRGPEALAGAVDHLVAGVAGGLSPRARDAVRGLLADAGDAPGADEVRALVAEVEDDADELPDPIGAVARWVVAASRRVVRRGWAPWVAVTVLTVTGLLTVGRGLLAWVGGRDDVPAWVVLGMVVSGLVSFACSVLGLARVRSDARTGYEWFRRSVLISLLVTQICLFRLDQWAAVVGLALDLVVLAVVAAELTVMQAGDRRR</sequence>
<evidence type="ECO:0000313" key="3">
    <source>
        <dbReference type="Proteomes" id="UP000663937"/>
    </source>
</evidence>
<keyword evidence="1" id="KW-0472">Membrane</keyword>
<feature type="transmembrane region" description="Helical" evidence="1">
    <location>
        <begin position="325"/>
        <end position="344"/>
    </location>
</feature>
<feature type="transmembrane region" description="Helical" evidence="1">
    <location>
        <begin position="68"/>
        <end position="89"/>
    </location>
</feature>
<feature type="transmembrane region" description="Helical" evidence="1">
    <location>
        <begin position="236"/>
        <end position="258"/>
    </location>
</feature>
<dbReference type="RefSeq" id="WP_227425531.1">
    <property type="nucleotide sequence ID" value="NZ_CP071868.1"/>
</dbReference>
<evidence type="ECO:0000313" key="2">
    <source>
        <dbReference type="EMBL" id="QTE31153.1"/>
    </source>
</evidence>
<accession>A0A8A4ZJD6</accession>
<keyword evidence="1" id="KW-1133">Transmembrane helix</keyword>
<organism evidence="2 3">
    <name type="scientific">Pengzhenrongella sicca</name>
    <dbReference type="NCBI Taxonomy" id="2819238"/>
    <lineage>
        <taxon>Bacteria</taxon>
        <taxon>Bacillati</taxon>
        <taxon>Actinomycetota</taxon>
        <taxon>Actinomycetes</taxon>
        <taxon>Micrococcales</taxon>
        <taxon>Pengzhenrongella</taxon>
    </lineage>
</organism>
<feature type="transmembrane region" description="Helical" evidence="1">
    <location>
        <begin position="264"/>
        <end position="288"/>
    </location>
</feature>
<dbReference type="KEGG" id="psic:J4E96_09635"/>
<keyword evidence="1" id="KW-0812">Transmembrane</keyword>
<evidence type="ECO:0000256" key="1">
    <source>
        <dbReference type="SAM" id="Phobius"/>
    </source>
</evidence>
<feature type="transmembrane region" description="Helical" evidence="1">
    <location>
        <begin position="122"/>
        <end position="142"/>
    </location>
</feature>
<feature type="transmembrane region" description="Helical" evidence="1">
    <location>
        <begin position="96"/>
        <end position="116"/>
    </location>
</feature>
<dbReference type="AlphaFoldDB" id="A0A8A4ZJD6"/>
<dbReference type="Proteomes" id="UP000663937">
    <property type="component" value="Chromosome"/>
</dbReference>
<proteinExistence type="predicted"/>
<feature type="transmembrane region" description="Helical" evidence="1">
    <location>
        <begin position="300"/>
        <end position="319"/>
    </location>
</feature>
<name>A0A8A4ZJD6_9MICO</name>
<feature type="transmembrane region" description="Helical" evidence="1">
    <location>
        <begin position="35"/>
        <end position="56"/>
    </location>
</feature>
<keyword evidence="3" id="KW-1185">Reference proteome</keyword>
<gene>
    <name evidence="2" type="ORF">J4E96_09635</name>
</gene>
<protein>
    <submittedName>
        <fullName evidence="2">Uncharacterized protein</fullName>
    </submittedName>
</protein>
<reference evidence="2" key="1">
    <citation type="submission" date="2021-03" db="EMBL/GenBank/DDBJ databases">
        <title>Pengzhenrongella sicca gen. nov., sp. nov., a new member of suborder Micrococcineae isolated from High-Arctic tundra soil.</title>
        <authorList>
            <person name="Peng F."/>
        </authorList>
    </citation>
    <scope>NUCLEOTIDE SEQUENCE</scope>
    <source>
        <strain evidence="2">LRZ-2</strain>
    </source>
</reference>
<dbReference type="EMBL" id="CP071868">
    <property type="protein sequence ID" value="QTE31153.1"/>
    <property type="molecule type" value="Genomic_DNA"/>
</dbReference>